<keyword evidence="1" id="KW-1133">Transmembrane helix</keyword>
<gene>
    <name evidence="4" type="primary">cobN</name>
    <name evidence="4" type="ordered locus">TOL2_C34340</name>
</gene>
<feature type="domain" description="CobN/magnesium chelatase" evidence="3">
    <location>
        <begin position="726"/>
        <end position="1154"/>
    </location>
</feature>
<keyword evidence="4" id="KW-0436">Ligase</keyword>
<keyword evidence="1" id="KW-0472">Membrane</keyword>
<dbReference type="InterPro" id="IPR003672">
    <property type="entry name" value="CobN/Mg_chltase"/>
</dbReference>
<keyword evidence="1" id="KW-0812">Transmembrane</keyword>
<evidence type="ECO:0000313" key="4">
    <source>
        <dbReference type="EMBL" id="CCK81591.1"/>
    </source>
</evidence>
<dbReference type="Pfam" id="PF02514">
    <property type="entry name" value="CobN-Mg_chel"/>
    <property type="match status" value="2"/>
</dbReference>
<dbReference type="PATRIC" id="fig|651182.5.peg.4053"/>
<protein>
    <submittedName>
        <fullName evidence="4">CobN: hydrogenobyrinic acid a,c-diamide cobaltochelatase</fullName>
        <ecNumber evidence="4">6.6.1.2</ecNumber>
    </submittedName>
</protein>
<dbReference type="HOGENOM" id="CLU_002017_4_1_7"/>
<evidence type="ECO:0000256" key="2">
    <source>
        <dbReference type="SAM" id="SignalP"/>
    </source>
</evidence>
<proteinExistence type="predicted"/>
<feature type="signal peptide" evidence="2">
    <location>
        <begin position="1"/>
        <end position="23"/>
    </location>
</feature>
<feature type="domain" description="CobN/magnesium chelatase" evidence="3">
    <location>
        <begin position="132"/>
        <end position="719"/>
    </location>
</feature>
<dbReference type="KEGG" id="dto:TOL2_C34340"/>
<feature type="transmembrane region" description="Helical" evidence="1">
    <location>
        <begin position="1273"/>
        <end position="1293"/>
    </location>
</feature>
<keyword evidence="2" id="KW-0732">Signal</keyword>
<evidence type="ECO:0000256" key="1">
    <source>
        <dbReference type="SAM" id="Phobius"/>
    </source>
</evidence>
<dbReference type="CDD" id="cd10150">
    <property type="entry name" value="CobN_like"/>
    <property type="match status" value="1"/>
</dbReference>
<dbReference type="STRING" id="651182.TOL2_C34340"/>
<organism evidence="4 5">
    <name type="scientific">Desulfobacula toluolica (strain DSM 7467 / Tol2)</name>
    <dbReference type="NCBI Taxonomy" id="651182"/>
    <lineage>
        <taxon>Bacteria</taxon>
        <taxon>Pseudomonadati</taxon>
        <taxon>Thermodesulfobacteriota</taxon>
        <taxon>Desulfobacteria</taxon>
        <taxon>Desulfobacterales</taxon>
        <taxon>Desulfobacteraceae</taxon>
        <taxon>Desulfobacula</taxon>
    </lineage>
</organism>
<feature type="chain" id="PRO_5003835595" evidence="2">
    <location>
        <begin position="24"/>
        <end position="1298"/>
    </location>
</feature>
<dbReference type="PANTHER" id="PTHR44119:SF4">
    <property type="entry name" value="AEROBIC COBALTOCHELATASE SUBUNIT COBN"/>
    <property type="match status" value="1"/>
</dbReference>
<dbReference type="PANTHER" id="PTHR44119">
    <property type="entry name" value="MAGNESIUM-CHELATASE SUBUNIT CHLH, CHLOROPLASTIC"/>
    <property type="match status" value="1"/>
</dbReference>
<accession>K0NJF1</accession>
<name>K0NJF1_DESTT</name>
<dbReference type="EC" id="6.6.1.2" evidence="4"/>
<sequence length="1298" mass="147552">MYKNQTIILLIVAFLSLASTAFPADTRDKQTLTLLMGAAASYNVTQAISQVLEDPGISGHVTLHYYTEEDLADGKIDQEVINESGIIILDDMYRTLSEYVLENANFKTTKVYGLSTVANNPEKIISDPRIKQYARSLTRKNISNLICFLLKREYGLATDCDPPQIVPKTGIFHPQSDRIFESFEAYFSWYKSSGLYKEKGFWVGIPEMNTYVYPGETGYVVRSLIEKLEANRINVLPVYSYPPDKAVEHYFYDEKSRKSRVNLIAAMSYKFAPSSAEKTRKLFAKLGVPVLNPIRVHFLTIPQWENDPQGLGPMEVTYAMSNPEVLGLIEPSAIGGRVASRDKQTGKDVYTYQPIEKNIDFFIQRINAWRRLQSTPNKDKKIAIMFWNHTPGKQNIGATYLNVFRSLEEILQRLSKEGYHVAGNLPSEEEIKNLILASGRNIGSWASGELDALISKGQAIRLPFERYKQWYQTIDPEYKKKVEKDWGRVEDSKIMTRNQDIIFPCIPLGNIILIPQPSRGWHDDPIKLYHSTKLMPHHQYTAFYLWLKNEFKADAIVSFGTHGSHEWLPGKQAGLSQSCSPEVLIRDIPNIYPYVMDNIGEGVQAKRRGRGVIIDYLIPAMKKAGTYEEYEELGGLISEYNDTLIRSPELAGQKFKRIEAMAAKLGLLEDLMIKKFNEEAIEAVEHYLLELQEANLPYGLHTFGTSPTGEALEEFSQLIHERNDTLAFQEIKKNLSLCNREMDHLIKGLDGGYIPSAEANDPLRNPEAIPTGNNFYGFDPAKVPSKDAWNLGKTQADQMIEKYVKENKTYPEKIGLVFWSIELQRNEGTQVGTALHLLGMKPVWDKNNKVIGVEPIPGTVLGRPRIDVHMQVSGLFRDNFPTLILLMDEAVRKAGQLKDVDNFIAVHNQKIKAYLLEKGYDEKEADQLKQLRVFSNELGSYGNTIEDLIPNSGLWEGDDEIADVFINFVSFGYGKGVWGKPLKSAYKKNLEDVKMTMHTRSSNLFMNLDTDGVFSELGGLALAVKRVSGAYPDVVLSNQMNPDAAYVEDIEKTIGKELRSRYLNPKWIEGMKKENYAGAREMNRFVEHLWGWQVTTPFAVDGAKWEQIYEVYIQDKYGMELKSFFNKHNPWARQSMAARMLEADRKEYWKAPEEIKKNLARTYALNVIEKGVACCEHTCNNPMLQKFVTNIISLHGLLTPKELEQFKMVIAKAVGKTQAEHEAEHAKTWEGLKEPIEKNQQEETIKAKTQGKQMKGFEMVEDKMEETKITSSGSSWMVMVIVIGIIGLVALGWKRKKI</sequence>
<dbReference type="EMBL" id="FO203503">
    <property type="protein sequence ID" value="CCK81591.1"/>
    <property type="molecule type" value="Genomic_DNA"/>
</dbReference>
<dbReference type="GO" id="GO:0051116">
    <property type="term" value="F:cobaltochelatase activity"/>
    <property type="evidence" value="ECO:0007669"/>
    <property type="project" value="UniProtKB-EC"/>
</dbReference>
<dbReference type="Proteomes" id="UP000007347">
    <property type="component" value="Chromosome"/>
</dbReference>
<evidence type="ECO:0000259" key="3">
    <source>
        <dbReference type="Pfam" id="PF02514"/>
    </source>
</evidence>
<reference evidence="4 5" key="1">
    <citation type="journal article" date="2013" name="Environ. Microbiol.">
        <title>Complete genome, catabolic sub-proteomes and key-metabolites of Desulfobacula toluolica Tol2, a marine, aromatic compound-degrading, sulfate-reducing bacterium.</title>
        <authorList>
            <person name="Wohlbrand L."/>
            <person name="Jacob J.H."/>
            <person name="Kube M."/>
            <person name="Mussmann M."/>
            <person name="Jarling R."/>
            <person name="Beck A."/>
            <person name="Amann R."/>
            <person name="Wilkes H."/>
            <person name="Reinhardt R."/>
            <person name="Rabus R."/>
        </authorList>
    </citation>
    <scope>NUCLEOTIDE SEQUENCE [LARGE SCALE GENOMIC DNA]</scope>
    <source>
        <strain evidence="5">DSM 7467 / Tol2</strain>
    </source>
</reference>
<keyword evidence="5" id="KW-1185">Reference proteome</keyword>
<evidence type="ECO:0000313" key="5">
    <source>
        <dbReference type="Proteomes" id="UP000007347"/>
    </source>
</evidence>
<dbReference type="RefSeq" id="WP_014958780.1">
    <property type="nucleotide sequence ID" value="NC_018645.1"/>
</dbReference>